<dbReference type="WBParaSite" id="L893_g32672.t1">
    <property type="protein sequence ID" value="L893_g32672.t1"/>
    <property type="gene ID" value="L893_g32672"/>
</dbReference>
<accession>A0A1I8A441</accession>
<name>A0A1I8A441_9BILA</name>
<keyword evidence="1" id="KW-1185">Reference proteome</keyword>
<evidence type="ECO:0000313" key="1">
    <source>
        <dbReference type="Proteomes" id="UP000095287"/>
    </source>
</evidence>
<dbReference type="AlphaFoldDB" id="A0A1I8A441"/>
<dbReference type="Proteomes" id="UP000095287">
    <property type="component" value="Unplaced"/>
</dbReference>
<reference evidence="2" key="1">
    <citation type="submission" date="2016-11" db="UniProtKB">
        <authorList>
            <consortium name="WormBaseParasite"/>
        </authorList>
    </citation>
    <scope>IDENTIFICATION</scope>
</reference>
<organism evidence="1 2">
    <name type="scientific">Steinernema glaseri</name>
    <dbReference type="NCBI Taxonomy" id="37863"/>
    <lineage>
        <taxon>Eukaryota</taxon>
        <taxon>Metazoa</taxon>
        <taxon>Ecdysozoa</taxon>
        <taxon>Nematoda</taxon>
        <taxon>Chromadorea</taxon>
        <taxon>Rhabditida</taxon>
        <taxon>Tylenchina</taxon>
        <taxon>Panagrolaimomorpha</taxon>
        <taxon>Strongyloidoidea</taxon>
        <taxon>Steinernematidae</taxon>
        <taxon>Steinernema</taxon>
    </lineage>
</organism>
<sequence>MPSLSATSKPQIPSGVNMELVQMLLPHLEPTLKRTSSSPLLPKVQVAVFISAVSDQGGFFDVARRFRISFRLVAPTVLEVSTAINSVFTFPKLSQQRLREVARHFEEKTTFPRLAGYLGFWNGFTLLCDVDGQVLAVNEQVSYGLKEAMFWARIRRERGKLSFTETAEKFQELLPPPEPLDPDSSKDLVGFRFATIFQERRHPLFYIPYYTGWRSDVTEKNAAFQSILLGVLKTQANFLCQLEEMFPFKDKEIPRQSFREVVCSCLHLYNLMKRFPRCMNPRAGRSRSDLLPPGYFERTIDPERDQIANYFYQKAYVGVCWSAFEALLPCCV</sequence>
<proteinExistence type="predicted"/>
<protein>
    <submittedName>
        <fullName evidence="2">DDE_Tnp_1_7 domain-containing protein</fullName>
    </submittedName>
</protein>
<evidence type="ECO:0000313" key="2">
    <source>
        <dbReference type="WBParaSite" id="L893_g32672.t1"/>
    </source>
</evidence>